<keyword evidence="2" id="KW-0808">Transferase</keyword>
<feature type="domain" description="Phosphoribosyltransferase" evidence="1">
    <location>
        <begin position="78"/>
        <end position="247"/>
    </location>
</feature>
<evidence type="ECO:0000259" key="1">
    <source>
        <dbReference type="Pfam" id="PF00156"/>
    </source>
</evidence>
<dbReference type="InterPro" id="IPR000836">
    <property type="entry name" value="PRTase_dom"/>
</dbReference>
<dbReference type="Proteomes" id="UP000236447">
    <property type="component" value="Chromosome"/>
</dbReference>
<keyword evidence="2" id="KW-0328">Glycosyltransferase</keyword>
<protein>
    <submittedName>
        <fullName evidence="2">Adenine phosphoribosyltransferase</fullName>
    </submittedName>
</protein>
<reference evidence="2 3" key="2">
    <citation type="journal article" date="2017" name="Genome Biol. Evol.">
        <title>Trajectories and Drivers of Genome Evolution in Surface-Associated Marine Phaeobacter.</title>
        <authorList>
            <person name="Freese H.M."/>
            <person name="Sikorski J."/>
            <person name="Bunk B."/>
            <person name="Scheuner C."/>
            <person name="Meier-Kolthoff J.P."/>
            <person name="Sproer C."/>
            <person name="Gram L."/>
            <person name="Overmann J."/>
        </authorList>
    </citation>
    <scope>NUCLEOTIDE SEQUENCE [LARGE SCALE GENOMIC DNA]</scope>
    <source>
        <strain evidence="2 3">P88</strain>
    </source>
</reference>
<evidence type="ECO:0000313" key="2">
    <source>
        <dbReference type="EMBL" id="AUR00798.1"/>
    </source>
</evidence>
<dbReference type="GO" id="GO:0016757">
    <property type="term" value="F:glycosyltransferase activity"/>
    <property type="evidence" value="ECO:0007669"/>
    <property type="project" value="UniProtKB-KW"/>
</dbReference>
<dbReference type="AlphaFoldDB" id="A0A2I7KDZ0"/>
<dbReference type="InterPro" id="IPR029057">
    <property type="entry name" value="PRTase-like"/>
</dbReference>
<gene>
    <name evidence="2" type="ORF">PhaeoP88_03477</name>
</gene>
<proteinExistence type="predicted"/>
<dbReference type="SUPFAM" id="SSF53271">
    <property type="entry name" value="PRTase-like"/>
    <property type="match status" value="1"/>
</dbReference>
<evidence type="ECO:0000313" key="3">
    <source>
        <dbReference type="Proteomes" id="UP000236447"/>
    </source>
</evidence>
<name>A0A2I7KDZ0_9RHOB</name>
<accession>A0A2I7KDZ0</accession>
<sequence length="251" mass="27820">MGLRIDGSMVVVDHDNHDHLRTTKAGNPTLTEIDGISVHCVFQRLKNSAKFSQDRSKKTIGDNCPLVYALKGKDGLRTNVTAIKLLFDDFDHIAQEICAKIHGNFDCIVPVPSSFPLADCLANRLARRTGMPVYKSVFRKSKNHEAYGPIEPVFSMNPMSFDREDAKQLRNALKRMKKTPNEDYTAKYVGVGVRRHFDPLQIANNNIPAGQRPLLVDDLLATGETLVSAKKLLLNGGGAEPSMAVTWFSNV</sequence>
<dbReference type="Pfam" id="PF00156">
    <property type="entry name" value="Pribosyltran"/>
    <property type="match status" value="1"/>
</dbReference>
<reference evidence="2 3" key="1">
    <citation type="journal article" date="2017" name="Front. Microbiol.">
        <title>Phaeobacter piscinae sp. nov., a species of the Roseobacter group and potential aquaculture probiont.</title>
        <authorList>
            <person name="Sonnenschein E.C."/>
            <person name="Phippen C.B.W."/>
            <person name="Nielsen K.F."/>
            <person name="Mateiu R.V."/>
            <person name="Melchiorsen J."/>
            <person name="Gram L."/>
            <person name="Overmann J."/>
            <person name="Freese H.M."/>
        </authorList>
    </citation>
    <scope>NUCLEOTIDE SEQUENCE [LARGE SCALE GENOMIC DNA]</scope>
    <source>
        <strain evidence="2 3">P88</strain>
    </source>
</reference>
<dbReference type="CDD" id="cd06223">
    <property type="entry name" value="PRTases_typeI"/>
    <property type="match status" value="1"/>
</dbReference>
<dbReference type="EMBL" id="CP010725">
    <property type="protein sequence ID" value="AUR00798.1"/>
    <property type="molecule type" value="Genomic_DNA"/>
</dbReference>
<dbReference type="Gene3D" id="3.40.50.2020">
    <property type="match status" value="1"/>
</dbReference>
<organism evidence="2 3">
    <name type="scientific">Phaeobacter inhibens</name>
    <dbReference type="NCBI Taxonomy" id="221822"/>
    <lineage>
        <taxon>Bacteria</taxon>
        <taxon>Pseudomonadati</taxon>
        <taxon>Pseudomonadota</taxon>
        <taxon>Alphaproteobacteria</taxon>
        <taxon>Rhodobacterales</taxon>
        <taxon>Roseobacteraceae</taxon>
        <taxon>Phaeobacter</taxon>
    </lineage>
</organism>